<feature type="transmembrane region" description="Helical" evidence="1">
    <location>
        <begin position="97"/>
        <end position="119"/>
    </location>
</feature>
<feature type="domain" description="Glycosyltransferase 2-like" evidence="2">
    <location>
        <begin position="225"/>
        <end position="410"/>
    </location>
</feature>
<dbReference type="EMBL" id="FZNO01000004">
    <property type="protein sequence ID" value="SNR35769.1"/>
    <property type="molecule type" value="Genomic_DNA"/>
</dbReference>
<reference evidence="3 4" key="1">
    <citation type="submission" date="2017-06" db="EMBL/GenBank/DDBJ databases">
        <authorList>
            <person name="Kim H.J."/>
            <person name="Triplett B.A."/>
        </authorList>
    </citation>
    <scope>NUCLEOTIDE SEQUENCE [LARGE SCALE GENOMIC DNA]</scope>
    <source>
        <strain evidence="3 4">DSM 44272</strain>
    </source>
</reference>
<feature type="transmembrane region" description="Helical" evidence="1">
    <location>
        <begin position="422"/>
        <end position="440"/>
    </location>
</feature>
<name>A0A238VQK1_9ACTN</name>
<dbReference type="InterPro" id="IPR029044">
    <property type="entry name" value="Nucleotide-diphossugar_trans"/>
</dbReference>
<dbReference type="OrthoDB" id="4891012at2"/>
<dbReference type="Proteomes" id="UP000198403">
    <property type="component" value="Unassembled WGS sequence"/>
</dbReference>
<keyword evidence="1" id="KW-0812">Transmembrane</keyword>
<keyword evidence="1" id="KW-1133">Transmembrane helix</keyword>
<dbReference type="GO" id="GO:0019187">
    <property type="term" value="F:beta-1,4-mannosyltransferase activity"/>
    <property type="evidence" value="ECO:0007669"/>
    <property type="project" value="InterPro"/>
</dbReference>
<dbReference type="PANTHER" id="PTHR16779:SF1">
    <property type="entry name" value="BETA-1,4-MANNOSYLTRANSFERASE EGH"/>
    <property type="match status" value="1"/>
</dbReference>
<dbReference type="GO" id="GO:0005737">
    <property type="term" value="C:cytoplasm"/>
    <property type="evidence" value="ECO:0007669"/>
    <property type="project" value="TreeGrafter"/>
</dbReference>
<dbReference type="Pfam" id="PF13632">
    <property type="entry name" value="Glyco_trans_2_3"/>
    <property type="match status" value="1"/>
</dbReference>
<dbReference type="SUPFAM" id="SSF53448">
    <property type="entry name" value="Nucleotide-diphospho-sugar transferases"/>
    <property type="match status" value="1"/>
</dbReference>
<evidence type="ECO:0000313" key="4">
    <source>
        <dbReference type="Proteomes" id="UP000198403"/>
    </source>
</evidence>
<dbReference type="InterPro" id="IPR027389">
    <property type="entry name" value="B_mannosylTrfase_Bre-3/Egh"/>
</dbReference>
<organism evidence="3 4">
    <name type="scientific">Blastococcus mobilis</name>
    <dbReference type="NCBI Taxonomy" id="1938746"/>
    <lineage>
        <taxon>Bacteria</taxon>
        <taxon>Bacillati</taxon>
        <taxon>Actinomycetota</taxon>
        <taxon>Actinomycetes</taxon>
        <taxon>Geodermatophilales</taxon>
        <taxon>Geodermatophilaceae</taxon>
        <taxon>Blastococcus</taxon>
    </lineage>
</organism>
<accession>A0A238VQK1</accession>
<evidence type="ECO:0000256" key="1">
    <source>
        <dbReference type="SAM" id="Phobius"/>
    </source>
</evidence>
<dbReference type="AlphaFoldDB" id="A0A238VQK1"/>
<gene>
    <name evidence="3" type="ORF">SAMN06272737_10416</name>
</gene>
<dbReference type="Gene3D" id="3.90.550.10">
    <property type="entry name" value="Spore Coat Polysaccharide Biosynthesis Protein SpsA, Chain A"/>
    <property type="match status" value="1"/>
</dbReference>
<proteinExistence type="predicted"/>
<feature type="transmembrane region" description="Helical" evidence="1">
    <location>
        <begin position="461"/>
        <end position="483"/>
    </location>
</feature>
<feature type="transmembrane region" description="Helical" evidence="1">
    <location>
        <begin position="60"/>
        <end position="77"/>
    </location>
</feature>
<dbReference type="PANTHER" id="PTHR16779">
    <property type="entry name" value="BETA-1,4-MANNOSYLTRANSFERASE EGH"/>
    <property type="match status" value="1"/>
</dbReference>
<sequence length="494" mass="56007">MTRAATTFAFYLKDNIALDVHPLRAGTPSGRHRPHRVANPARPFEPRRDWAFGFLTGHRLYTVLTMTVCTLGLYLLQEGIWPEARAPRGLWQQTWSWASLVWLAAVVPGTIGLLGLLFYRHSRTLDTVSRIPQTVSWRLVSRGTNIDAVRATIRRCQEEMRKTPLFPYVIEVVMDEKAPIDQLPQDDDIVYFEVPKSYRTPKGTLFKARALQYALEHSRLPDGAWIVHLDEETHPTSSGVKGISQMIREEDKSGRLRVGQGAILYHRQWRNHPIMTLADNIRTGDDFARFHFQHRVGRTIFGLHGSYIVVRNDVEKSVGFDFGPAGSITEDAFWALVLMQHGGRARWVDGYLEEQSTQSVSDFIKQRRRWFQGLVKVSLFAPVKLRWRACLGINTLLWTIAPLGAIYTIGHAIYGFQVNPTVRALANLSFAEFMTLYFIGLKANLDEHGITHPIKRLGWSLAQLVLTPFFSLLESAGVATAIVRPVAGFHVVSK</sequence>
<protein>
    <submittedName>
        <fullName evidence="3">Egghead protein (Zeste-white 4 protein)</fullName>
    </submittedName>
</protein>
<keyword evidence="4" id="KW-1185">Reference proteome</keyword>
<evidence type="ECO:0000259" key="2">
    <source>
        <dbReference type="Pfam" id="PF13632"/>
    </source>
</evidence>
<dbReference type="InterPro" id="IPR001173">
    <property type="entry name" value="Glyco_trans_2-like"/>
</dbReference>
<evidence type="ECO:0000313" key="3">
    <source>
        <dbReference type="EMBL" id="SNR35769.1"/>
    </source>
</evidence>
<feature type="transmembrane region" description="Helical" evidence="1">
    <location>
        <begin position="396"/>
        <end position="416"/>
    </location>
</feature>
<dbReference type="RefSeq" id="WP_089335454.1">
    <property type="nucleotide sequence ID" value="NZ_FZNO01000004.1"/>
</dbReference>
<keyword evidence="1" id="KW-0472">Membrane</keyword>